<accession>A0ABT8F443</accession>
<name>A0ABT8F443_9BACT</name>
<sequence>MQKTIKGLFLITILAIPVLIFLFLKFFGSNKFEIPVYYTQGVESSFTECNFGKEQHVIPPFNLLAHTGASITESHLDGNITVVDFFFTTCPSICPIMSTSLTRVQDAFEDKGVQLVSFSVDPENDSIEALQAYAKRFDAKPDMWTFVTGSKPDIYRLARCGFILPVIDGDGSPEDFIHSDKLILIDKQRRIRGYYSGTDTEDVDRLIVELKILLEE</sequence>
<keyword evidence="3" id="KW-0472">Membrane</keyword>
<feature type="transmembrane region" description="Helical" evidence="3">
    <location>
        <begin position="7"/>
        <end position="27"/>
    </location>
</feature>
<dbReference type="SUPFAM" id="SSF52833">
    <property type="entry name" value="Thioredoxin-like"/>
    <property type="match status" value="1"/>
</dbReference>
<keyword evidence="2" id="KW-0186">Copper</keyword>
<evidence type="ECO:0000313" key="6">
    <source>
        <dbReference type="Proteomes" id="UP001168552"/>
    </source>
</evidence>
<evidence type="ECO:0000256" key="1">
    <source>
        <dbReference type="ARBA" id="ARBA00010996"/>
    </source>
</evidence>
<dbReference type="CDD" id="cd02968">
    <property type="entry name" value="SCO"/>
    <property type="match status" value="1"/>
</dbReference>
<keyword evidence="6" id="KW-1185">Reference proteome</keyword>
<dbReference type="InterPro" id="IPR036249">
    <property type="entry name" value="Thioredoxin-like_sf"/>
</dbReference>
<dbReference type="PROSITE" id="PS51352">
    <property type="entry name" value="THIOREDOXIN_2"/>
    <property type="match status" value="1"/>
</dbReference>
<dbReference type="RefSeq" id="WP_320003699.1">
    <property type="nucleotide sequence ID" value="NZ_JAUHJS010000003.1"/>
</dbReference>
<feature type="domain" description="Thioredoxin" evidence="4">
    <location>
        <begin position="52"/>
        <end position="215"/>
    </location>
</feature>
<reference evidence="5" key="1">
    <citation type="submission" date="2023-06" db="EMBL/GenBank/DDBJ databases">
        <title>Cytophagales bacterium Strain LB-30, isolated from soil.</title>
        <authorList>
            <person name="Liu B."/>
        </authorList>
    </citation>
    <scope>NUCLEOTIDE SEQUENCE</scope>
    <source>
        <strain evidence="5">LB-30</strain>
    </source>
</reference>
<keyword evidence="3" id="KW-0812">Transmembrane</keyword>
<dbReference type="EMBL" id="JAUHJS010000003">
    <property type="protein sequence ID" value="MDN4165170.1"/>
    <property type="molecule type" value="Genomic_DNA"/>
</dbReference>
<evidence type="ECO:0000256" key="2">
    <source>
        <dbReference type="ARBA" id="ARBA00023008"/>
    </source>
</evidence>
<comment type="caution">
    <text evidence="5">The sequence shown here is derived from an EMBL/GenBank/DDBJ whole genome shotgun (WGS) entry which is preliminary data.</text>
</comment>
<proteinExistence type="inferred from homology"/>
<dbReference type="Proteomes" id="UP001168552">
    <property type="component" value="Unassembled WGS sequence"/>
</dbReference>
<evidence type="ECO:0000259" key="4">
    <source>
        <dbReference type="PROSITE" id="PS51352"/>
    </source>
</evidence>
<protein>
    <submittedName>
        <fullName evidence="5">SCO family protein</fullName>
    </submittedName>
</protein>
<comment type="similarity">
    <text evidence="1">Belongs to the SCO1/2 family.</text>
</comment>
<dbReference type="PANTHER" id="PTHR12151:SF25">
    <property type="entry name" value="LINALOOL DEHYDRATASE_ISOMERASE DOMAIN-CONTAINING PROTEIN"/>
    <property type="match status" value="1"/>
</dbReference>
<dbReference type="PANTHER" id="PTHR12151">
    <property type="entry name" value="ELECTRON TRANSPORT PROTIN SCO1/SENC FAMILY MEMBER"/>
    <property type="match status" value="1"/>
</dbReference>
<dbReference type="InterPro" id="IPR003782">
    <property type="entry name" value="SCO1/SenC"/>
</dbReference>
<evidence type="ECO:0000313" key="5">
    <source>
        <dbReference type="EMBL" id="MDN4165170.1"/>
    </source>
</evidence>
<dbReference type="Pfam" id="PF02630">
    <property type="entry name" value="SCO1-SenC"/>
    <property type="match status" value="1"/>
</dbReference>
<keyword evidence="3" id="KW-1133">Transmembrane helix</keyword>
<dbReference type="InterPro" id="IPR013766">
    <property type="entry name" value="Thioredoxin_domain"/>
</dbReference>
<organism evidence="5 6">
    <name type="scientific">Shiella aurantiaca</name>
    <dbReference type="NCBI Taxonomy" id="3058365"/>
    <lineage>
        <taxon>Bacteria</taxon>
        <taxon>Pseudomonadati</taxon>
        <taxon>Bacteroidota</taxon>
        <taxon>Cytophagia</taxon>
        <taxon>Cytophagales</taxon>
        <taxon>Shiellaceae</taxon>
        <taxon>Shiella</taxon>
    </lineage>
</organism>
<evidence type="ECO:0000256" key="3">
    <source>
        <dbReference type="SAM" id="Phobius"/>
    </source>
</evidence>
<gene>
    <name evidence="5" type="ORF">QWY31_06640</name>
</gene>
<dbReference type="Gene3D" id="3.40.30.10">
    <property type="entry name" value="Glutaredoxin"/>
    <property type="match status" value="1"/>
</dbReference>